<evidence type="ECO:0000256" key="2">
    <source>
        <dbReference type="ARBA" id="ARBA00022448"/>
    </source>
</evidence>
<evidence type="ECO:0000256" key="5">
    <source>
        <dbReference type="ARBA" id="ARBA00022906"/>
    </source>
</evidence>
<dbReference type="RefSeq" id="WP_015686172.1">
    <property type="nucleotide sequence ID" value="NC_017082.1"/>
</dbReference>
<evidence type="ECO:0000256" key="7">
    <source>
        <dbReference type="ARBA" id="ARBA00024722"/>
    </source>
</evidence>
<dbReference type="PROSITE" id="PS00211">
    <property type="entry name" value="ABC_TRANSPORTER_1"/>
    <property type="match status" value="1"/>
</dbReference>
<keyword evidence="10" id="KW-1185">Reference proteome</keyword>
<evidence type="ECO:0000256" key="4">
    <source>
        <dbReference type="ARBA" id="ARBA00022840"/>
    </source>
</evidence>
<dbReference type="PANTHER" id="PTHR42734:SF6">
    <property type="entry name" value="MOLYBDATE IMPORT ATP-BINDING PROTEIN MOLC"/>
    <property type="match status" value="1"/>
</dbReference>
<protein>
    <submittedName>
        <fullName evidence="9">ABC transporter related</fullName>
    </submittedName>
</protein>
<evidence type="ECO:0000256" key="1">
    <source>
        <dbReference type="ARBA" id="ARBA00005417"/>
    </source>
</evidence>
<dbReference type="GO" id="GO:0006829">
    <property type="term" value="P:zinc ion transport"/>
    <property type="evidence" value="ECO:0007669"/>
    <property type="project" value="UniProtKB-KW"/>
</dbReference>
<dbReference type="Gene3D" id="3.40.50.300">
    <property type="entry name" value="P-loop containing nucleotide triphosphate hydrolases"/>
    <property type="match status" value="1"/>
</dbReference>
<dbReference type="AlphaFoldDB" id="A0AAI8QC17"/>
<keyword evidence="2" id="KW-0813">Transport</keyword>
<feature type="domain" description="ABC transporter" evidence="8">
    <location>
        <begin position="2"/>
        <end position="226"/>
    </location>
</feature>
<dbReference type="InterPro" id="IPR027417">
    <property type="entry name" value="P-loop_NTPase"/>
</dbReference>
<evidence type="ECO:0000313" key="9">
    <source>
        <dbReference type="EMBL" id="BAL76882.1"/>
    </source>
</evidence>
<dbReference type="InterPro" id="IPR017871">
    <property type="entry name" value="ABC_transporter-like_CS"/>
</dbReference>
<evidence type="ECO:0000259" key="8">
    <source>
        <dbReference type="PROSITE" id="PS50893"/>
    </source>
</evidence>
<dbReference type="Pfam" id="PF00005">
    <property type="entry name" value="ABC_tran"/>
    <property type="match status" value="1"/>
</dbReference>
<organism evidence="9 10">
    <name type="scientific">Bradyrhizobium cosmicum</name>
    <dbReference type="NCBI Taxonomy" id="1404864"/>
    <lineage>
        <taxon>Bacteria</taxon>
        <taxon>Pseudomonadati</taxon>
        <taxon>Pseudomonadota</taxon>
        <taxon>Alphaproteobacteria</taxon>
        <taxon>Hyphomicrobiales</taxon>
        <taxon>Nitrobacteraceae</taxon>
        <taxon>Bradyrhizobium</taxon>
    </lineage>
</organism>
<dbReference type="KEGG" id="brs:S23_36830"/>
<dbReference type="EMBL" id="AP012279">
    <property type="protein sequence ID" value="BAL76882.1"/>
    <property type="molecule type" value="Genomic_DNA"/>
</dbReference>
<evidence type="ECO:0000313" key="10">
    <source>
        <dbReference type="Proteomes" id="UP000007886"/>
    </source>
</evidence>
<dbReference type="GO" id="GO:0005524">
    <property type="term" value="F:ATP binding"/>
    <property type="evidence" value="ECO:0007669"/>
    <property type="project" value="UniProtKB-KW"/>
</dbReference>
<comment type="similarity">
    <text evidence="1">Belongs to the ABC transporter superfamily.</text>
</comment>
<dbReference type="SUPFAM" id="SSF52540">
    <property type="entry name" value="P-loop containing nucleoside triphosphate hydrolases"/>
    <property type="match status" value="1"/>
</dbReference>
<dbReference type="PANTHER" id="PTHR42734">
    <property type="entry name" value="METAL TRANSPORT SYSTEM ATP-BINDING PROTEIN TM_0124-RELATED"/>
    <property type="match status" value="1"/>
</dbReference>
<keyword evidence="5" id="KW-0864">Zinc transport</keyword>
<keyword evidence="6" id="KW-0406">Ion transport</keyword>
<dbReference type="PROSITE" id="PS50893">
    <property type="entry name" value="ABC_TRANSPORTER_2"/>
    <property type="match status" value="1"/>
</dbReference>
<reference evidence="9 10" key="1">
    <citation type="journal article" date="2012" name="Microbes Environ.">
        <title>Complete genome sequence of Bradyrhizobium sp. S23321: insights into symbiosis evolution in soil oligotrophs.</title>
        <authorList>
            <person name="Okubo T."/>
            <person name="Tsukui T."/>
            <person name="Maita H."/>
            <person name="Okamoto S."/>
            <person name="Oshima K."/>
            <person name="Fujisawa T."/>
            <person name="Saito A."/>
            <person name="Futamata H."/>
            <person name="Hattori R."/>
            <person name="Shimomura Y."/>
            <person name="Haruta S."/>
            <person name="Morimoto S."/>
            <person name="Wang Y."/>
            <person name="Sakai Y."/>
            <person name="Hattori M."/>
            <person name="Aizawa S."/>
            <person name="Nagashima K.V.P."/>
            <person name="Masuda S."/>
            <person name="Hattori T."/>
            <person name="Yamashita A."/>
            <person name="Bao Z."/>
            <person name="Hayatsu M."/>
            <person name="Kajiya-Kanegae H."/>
            <person name="Yoshinaga I."/>
            <person name="Sakamoto K."/>
            <person name="Toyota K."/>
            <person name="Nakao M."/>
            <person name="Kohara M."/>
            <person name="Anda M."/>
            <person name="Niwa R."/>
            <person name="Jung-Hwan P."/>
            <person name="Sameshima-Saito R."/>
            <person name="Tokuda S."/>
            <person name="Yamamoto S."/>
            <person name="Yamamoto S."/>
            <person name="Yokoyama T."/>
            <person name="Akutsu T."/>
            <person name="Nakamura Y."/>
            <person name="Nakahira-Yanaka Y."/>
            <person name="Takada Hoshino Y."/>
            <person name="Hirakawa H."/>
            <person name="Mitsui H."/>
            <person name="Terasawa K."/>
            <person name="Itakura M."/>
            <person name="Sato S."/>
            <person name="Ikeda-Ohtsubo W."/>
            <person name="Sakakura N."/>
            <person name="Kaminuma E."/>
            <person name="Minamisawa K."/>
        </authorList>
    </citation>
    <scope>NUCLEOTIDE SEQUENCE [LARGE SCALE GENOMIC DNA]</scope>
    <source>
        <strain evidence="9 10">S23321</strain>
    </source>
</reference>
<keyword evidence="3" id="KW-0547">Nucleotide-binding</keyword>
<evidence type="ECO:0000256" key="6">
    <source>
        <dbReference type="ARBA" id="ARBA00023065"/>
    </source>
</evidence>
<name>A0AAI8QC17_9BRAD</name>
<dbReference type="InterPro" id="IPR003593">
    <property type="entry name" value="AAA+_ATPase"/>
</dbReference>
<dbReference type="InterPro" id="IPR003439">
    <property type="entry name" value="ABC_transporter-like_ATP-bd"/>
</dbReference>
<dbReference type="InterPro" id="IPR050153">
    <property type="entry name" value="Metal_Ion_Import_ABC"/>
</dbReference>
<dbReference type="Proteomes" id="UP000007886">
    <property type="component" value="Chromosome"/>
</dbReference>
<accession>A0AAI8QC17</accession>
<dbReference type="GO" id="GO:0016887">
    <property type="term" value="F:ATP hydrolysis activity"/>
    <property type="evidence" value="ECO:0007669"/>
    <property type="project" value="InterPro"/>
</dbReference>
<dbReference type="SMART" id="SM00382">
    <property type="entry name" value="AAA"/>
    <property type="match status" value="1"/>
</dbReference>
<proteinExistence type="inferred from homology"/>
<gene>
    <name evidence="9" type="ORF">S23_36830</name>
</gene>
<sequence length="259" mass="28151">MIRIENAGHRFRPEHWLFRELSVTFPSGRIAAILGPNGCGKTTLLRAICGSLVLAEGSIAIDGHVGFVPQALTADQSYCAIDMVLLGRSRYLGRFSSPGRKDRERAYECLEEVGLVSLAEQRYDRLSGGQRQLILLARALASDCKVLVLDEPASALDIANQGVVLRLLLRLAGSLGLTVLFTTHHPDHAIGIADTTLLMQRDAAHITGPTETVLTEGNLTRMYGVPVRRVDVDADEETAAAIVPLHGLRTKLPDLSVER</sequence>
<keyword evidence="4" id="KW-0067">ATP-binding</keyword>
<keyword evidence="5" id="KW-0862">Zinc</keyword>
<evidence type="ECO:0000256" key="3">
    <source>
        <dbReference type="ARBA" id="ARBA00022741"/>
    </source>
</evidence>
<comment type="function">
    <text evidence="7">Involved in beta-(1--&gt;2)glucan export. Transmembrane domains (TMD) form a pore in the inner membrane and the ATP-binding domain (NBD) is responsible for energy generation.</text>
</comment>